<evidence type="ECO:0000313" key="5">
    <source>
        <dbReference type="EMBL" id="ANG56307.1"/>
    </source>
</evidence>
<proteinExistence type="evidence at transcript level"/>
<evidence type="ECO:0000256" key="3">
    <source>
        <dbReference type="SAM" id="SignalP"/>
    </source>
</evidence>
<dbReference type="SMART" id="SM01318">
    <property type="entry name" value="SVWC"/>
    <property type="match status" value="1"/>
</dbReference>
<dbReference type="PANTHER" id="PTHR39957">
    <property type="entry name" value="AT09846P1-RELATED"/>
    <property type="match status" value="1"/>
</dbReference>
<keyword evidence="2" id="KW-0964">Secreted</keyword>
<evidence type="ECO:0000256" key="2">
    <source>
        <dbReference type="ARBA" id="ARBA00022525"/>
    </source>
</evidence>
<organism evidence="5">
    <name type="scientific">Eriocheir sinensis</name>
    <name type="common">Chinese mitten crab</name>
    <dbReference type="NCBI Taxonomy" id="95602"/>
    <lineage>
        <taxon>Eukaryota</taxon>
        <taxon>Metazoa</taxon>
        <taxon>Ecdysozoa</taxon>
        <taxon>Arthropoda</taxon>
        <taxon>Crustacea</taxon>
        <taxon>Multicrustacea</taxon>
        <taxon>Malacostraca</taxon>
        <taxon>Eumalacostraca</taxon>
        <taxon>Eucarida</taxon>
        <taxon>Decapoda</taxon>
        <taxon>Pleocyemata</taxon>
        <taxon>Brachyura</taxon>
        <taxon>Eubrachyura</taxon>
        <taxon>Grapsoidea</taxon>
        <taxon>Varunidae</taxon>
        <taxon>Eriocheir</taxon>
    </lineage>
</organism>
<dbReference type="InterPro" id="IPR029277">
    <property type="entry name" value="SVWC_dom"/>
</dbReference>
<protein>
    <submittedName>
        <fullName evidence="5">Single VWC domain protein</fullName>
    </submittedName>
</protein>
<dbReference type="AlphaFoldDB" id="A0A173DQD4"/>
<dbReference type="Pfam" id="PF15430">
    <property type="entry name" value="SVWC"/>
    <property type="match status" value="1"/>
</dbReference>
<feature type="domain" description="Single" evidence="4">
    <location>
        <begin position="44"/>
        <end position="112"/>
    </location>
</feature>
<dbReference type="SMR" id="A0A173DQD4"/>
<feature type="chain" id="PRO_5008006174" evidence="3">
    <location>
        <begin position="29"/>
        <end position="113"/>
    </location>
</feature>
<accession>A0A173DQD4</accession>
<name>A0A173DQD4_ERISI</name>
<comment type="subcellular location">
    <subcellularLocation>
        <location evidence="1">Secreted</location>
    </subcellularLocation>
</comment>
<feature type="signal peptide" evidence="3">
    <location>
        <begin position="1"/>
        <end position="28"/>
    </location>
</feature>
<reference evidence="5" key="1">
    <citation type="submission" date="2015-12" db="EMBL/GenBank/DDBJ databases">
        <title>Four single VWC domain proteins in Chinese mitten crab Eriocheir sinensis.</title>
        <authorList>
            <person name="Wang M.Q."/>
        </authorList>
    </citation>
    <scope>NUCLEOTIDE SEQUENCE</scope>
</reference>
<sequence>MGMLRAVLLTGSVLVLLVLLPAPPQAEAAATSEIVNDPDHPNTCFIKEVGIRVEEGHSFQLPGCAEVSCVKVPGVGTAITYVSCGVIAPPPGCSVLQDMSQPYPQCCEKVVCN</sequence>
<dbReference type="InterPro" id="IPR053308">
    <property type="entry name" value="Vago-like"/>
</dbReference>
<dbReference type="EMBL" id="KU301762">
    <property type="protein sequence ID" value="ANG56307.1"/>
    <property type="molecule type" value="mRNA"/>
</dbReference>
<dbReference type="OrthoDB" id="7390288at2759"/>
<keyword evidence="3" id="KW-0732">Signal</keyword>
<dbReference type="PANTHER" id="PTHR39957:SF1">
    <property type="entry name" value="AT09846P1-RELATED"/>
    <property type="match status" value="1"/>
</dbReference>
<evidence type="ECO:0000256" key="1">
    <source>
        <dbReference type="ARBA" id="ARBA00004613"/>
    </source>
</evidence>
<evidence type="ECO:0000259" key="4">
    <source>
        <dbReference type="SMART" id="SM01318"/>
    </source>
</evidence>
<dbReference type="GO" id="GO:0005576">
    <property type="term" value="C:extracellular region"/>
    <property type="evidence" value="ECO:0007669"/>
    <property type="project" value="UniProtKB-SubCell"/>
</dbReference>